<dbReference type="InParanoid" id="C5KFJ1"/>
<protein>
    <submittedName>
        <fullName evidence="3">Uncharacterized protein</fullName>
    </submittedName>
</protein>
<dbReference type="AlphaFoldDB" id="C5KFJ1"/>
<dbReference type="PANTHER" id="PTHR16166:SF93">
    <property type="entry name" value="INTERMEMBRANE LIPID TRANSFER PROTEIN VPS13"/>
    <property type="match status" value="1"/>
</dbReference>
<dbReference type="PANTHER" id="PTHR16166">
    <property type="entry name" value="VACUOLAR PROTEIN SORTING-ASSOCIATED PROTEIN VPS13"/>
    <property type="match status" value="1"/>
</dbReference>
<evidence type="ECO:0000256" key="1">
    <source>
        <dbReference type="ARBA" id="ARBA00006545"/>
    </source>
</evidence>
<reference evidence="3 4" key="1">
    <citation type="submission" date="2008-07" db="EMBL/GenBank/DDBJ databases">
        <authorList>
            <person name="El-Sayed N."/>
            <person name="Caler E."/>
            <person name="Inman J."/>
            <person name="Amedeo P."/>
            <person name="Hass B."/>
            <person name="Wortman J."/>
        </authorList>
    </citation>
    <scope>NUCLEOTIDE SEQUENCE [LARGE SCALE GENOMIC DNA]</scope>
    <source>
        <strain evidence="4">ATCC 50983 / TXsc</strain>
    </source>
</reference>
<keyword evidence="2" id="KW-0812">Transmembrane</keyword>
<dbReference type="GeneID" id="9063850"/>
<dbReference type="GO" id="GO:0045053">
    <property type="term" value="P:protein retention in Golgi apparatus"/>
    <property type="evidence" value="ECO:0007669"/>
    <property type="project" value="TreeGrafter"/>
</dbReference>
<dbReference type="EMBL" id="GG672752">
    <property type="protein sequence ID" value="EER16740.1"/>
    <property type="molecule type" value="Genomic_DNA"/>
</dbReference>
<comment type="similarity">
    <text evidence="1">Belongs to the VPS13 family.</text>
</comment>
<keyword evidence="2" id="KW-0472">Membrane</keyword>
<proteinExistence type="inferred from homology"/>
<accession>C5KFJ1</accession>
<organism evidence="4">
    <name type="scientific">Perkinsus marinus (strain ATCC 50983 / TXsc)</name>
    <dbReference type="NCBI Taxonomy" id="423536"/>
    <lineage>
        <taxon>Eukaryota</taxon>
        <taxon>Sar</taxon>
        <taxon>Alveolata</taxon>
        <taxon>Perkinsozoa</taxon>
        <taxon>Perkinsea</taxon>
        <taxon>Perkinsida</taxon>
        <taxon>Perkinsidae</taxon>
        <taxon>Perkinsus</taxon>
    </lineage>
</organism>
<evidence type="ECO:0000313" key="3">
    <source>
        <dbReference type="EMBL" id="EER16740.1"/>
    </source>
</evidence>
<gene>
    <name evidence="3" type="ORF">Pmar_PMAR022587</name>
</gene>
<sequence>MRFKAITNEHSFATPAELASDIASFYVREGMMQFLKIIGSIDVLGNPVTFLNRVGDRVVDLLRDSTDATSRGDSHSLTTSLGRGVKSIGAGVVGGLFDSLSRMTSGLHATADAIIIYLQWIWIGEEELSDRRGCDMTCYEDTIEAARLAQLAITGVGDGIVTGIRLAVIRIYRGSLLAFWHPYGASRHATVVALIPGIITGVLTFALCLISAILLGVASIFRGLRNSVIDKDTEWDRSFRTNYIRIKVET</sequence>
<evidence type="ECO:0000256" key="2">
    <source>
        <dbReference type="SAM" id="Phobius"/>
    </source>
</evidence>
<evidence type="ECO:0000313" key="4">
    <source>
        <dbReference type="Proteomes" id="UP000007800"/>
    </source>
</evidence>
<keyword evidence="2" id="KW-1133">Transmembrane helix</keyword>
<dbReference type="OrthoDB" id="286316at2759"/>
<feature type="transmembrane region" description="Helical" evidence="2">
    <location>
        <begin position="194"/>
        <end position="221"/>
    </location>
</feature>
<keyword evidence="4" id="KW-1185">Reference proteome</keyword>
<dbReference type="GO" id="GO:0006623">
    <property type="term" value="P:protein targeting to vacuole"/>
    <property type="evidence" value="ECO:0007669"/>
    <property type="project" value="TreeGrafter"/>
</dbReference>
<name>C5KFJ1_PERM5</name>
<dbReference type="InterPro" id="IPR026847">
    <property type="entry name" value="VPS13"/>
</dbReference>
<dbReference type="RefSeq" id="XP_002784944.1">
    <property type="nucleotide sequence ID" value="XM_002784898.1"/>
</dbReference>
<dbReference type="Proteomes" id="UP000007800">
    <property type="component" value="Unassembled WGS sequence"/>
</dbReference>